<dbReference type="GO" id="GO:0090314">
    <property type="term" value="P:positive regulation of protein targeting to membrane"/>
    <property type="evidence" value="ECO:0007669"/>
    <property type="project" value="Ensembl"/>
</dbReference>
<dbReference type="GO" id="GO:0005524">
    <property type="term" value="F:ATP binding"/>
    <property type="evidence" value="ECO:0007669"/>
    <property type="project" value="UniProtKB-UniRule"/>
</dbReference>
<evidence type="ECO:0000259" key="14">
    <source>
        <dbReference type="PROSITE" id="PS51285"/>
    </source>
</evidence>
<dbReference type="GO" id="GO:0006006">
    <property type="term" value="P:glucose metabolic process"/>
    <property type="evidence" value="ECO:0007669"/>
    <property type="project" value="Ensembl"/>
</dbReference>
<dbReference type="GO" id="GO:0046326">
    <property type="term" value="P:positive regulation of D-glucose import"/>
    <property type="evidence" value="ECO:0007669"/>
    <property type="project" value="Ensembl"/>
</dbReference>
<protein>
    <recommendedName>
        <fullName evidence="2">non-specific serine/threonine protein kinase</fullName>
        <ecNumber evidence="2">2.7.11.1</ecNumber>
    </recommendedName>
</protein>
<dbReference type="InterPro" id="IPR011993">
    <property type="entry name" value="PH-like_dom_sf"/>
</dbReference>
<dbReference type="PROSITE" id="PS50011">
    <property type="entry name" value="PROTEIN_KINASE_DOM"/>
    <property type="match status" value="1"/>
</dbReference>
<feature type="domain" description="PH" evidence="12">
    <location>
        <begin position="5"/>
        <end position="76"/>
    </location>
</feature>
<dbReference type="EC" id="2.7.11.1" evidence="2"/>
<evidence type="ECO:0000256" key="10">
    <source>
        <dbReference type="RuleBase" id="RU000304"/>
    </source>
</evidence>
<dbReference type="GO" id="GO:0032587">
    <property type="term" value="C:ruffle membrane"/>
    <property type="evidence" value="ECO:0007669"/>
    <property type="project" value="Ensembl"/>
</dbReference>
<evidence type="ECO:0000259" key="12">
    <source>
        <dbReference type="PROSITE" id="PS50003"/>
    </source>
</evidence>
<keyword evidence="8 9" id="KW-0067">ATP-binding</keyword>
<dbReference type="SMART" id="SM00133">
    <property type="entry name" value="S_TK_X"/>
    <property type="match status" value="1"/>
</dbReference>
<dbReference type="PROSITE" id="PS00107">
    <property type="entry name" value="PROTEIN_KINASE_ATP"/>
    <property type="match status" value="1"/>
</dbReference>
<dbReference type="PROSITE" id="PS51285">
    <property type="entry name" value="AGC_KINASE_CTER"/>
    <property type="match status" value="1"/>
</dbReference>
<dbReference type="InterPro" id="IPR017441">
    <property type="entry name" value="Protein_kinase_ATP_BS"/>
</dbReference>
<feature type="domain" description="AGC-kinase C-terminal" evidence="14">
    <location>
        <begin position="327"/>
        <end position="398"/>
    </location>
</feature>
<dbReference type="Ensembl" id="ENSNLET00000035863.1">
    <property type="protein sequence ID" value="ENSNLEP00000042041.1"/>
    <property type="gene ID" value="ENSNLEG00000031065.1"/>
</dbReference>
<dbReference type="SUPFAM" id="SSF56112">
    <property type="entry name" value="Protein kinase-like (PK-like)"/>
    <property type="match status" value="1"/>
</dbReference>
<evidence type="ECO:0000256" key="7">
    <source>
        <dbReference type="ARBA" id="ARBA00022777"/>
    </source>
</evidence>
<dbReference type="SMART" id="SM00220">
    <property type="entry name" value="S_TKc"/>
    <property type="match status" value="1"/>
</dbReference>
<reference evidence="15" key="3">
    <citation type="submission" date="2025-09" db="UniProtKB">
        <authorList>
            <consortium name="Ensembl"/>
        </authorList>
    </citation>
    <scope>IDENTIFICATION</scope>
</reference>
<dbReference type="Proteomes" id="UP000001073">
    <property type="component" value="Chromosome 17"/>
</dbReference>
<dbReference type="Gene3D" id="1.10.510.10">
    <property type="entry name" value="Transferase(Phosphotransferase) domain 1"/>
    <property type="match status" value="2"/>
</dbReference>
<keyword evidence="6 9" id="KW-0547">Nucleotide-binding</keyword>
<dbReference type="GO" id="GO:0072659">
    <property type="term" value="P:protein localization to plasma membrane"/>
    <property type="evidence" value="ECO:0007669"/>
    <property type="project" value="Ensembl"/>
</dbReference>
<dbReference type="FunFam" id="1.10.510.10:FF:000551">
    <property type="entry name" value="Non-specific serine/threonine protein kinase"/>
    <property type="match status" value="1"/>
</dbReference>
<dbReference type="GO" id="GO:0005938">
    <property type="term" value="C:cell cortex"/>
    <property type="evidence" value="ECO:0007669"/>
    <property type="project" value="Ensembl"/>
</dbReference>
<dbReference type="PROSITE" id="PS50003">
    <property type="entry name" value="PH_DOMAIN"/>
    <property type="match status" value="1"/>
</dbReference>
<proteinExistence type="inferred from homology"/>
<name>A0A2I3HF09_NOMLE</name>
<keyword evidence="16" id="KW-1185">Reference proteome</keyword>
<dbReference type="PROSITE" id="PS00108">
    <property type="entry name" value="PROTEIN_KINASE_ST"/>
    <property type="match status" value="1"/>
</dbReference>
<dbReference type="Pfam" id="PF00433">
    <property type="entry name" value="Pkinase_C"/>
    <property type="match status" value="1"/>
</dbReference>
<dbReference type="FunFam" id="2.30.29.30:FF:000027">
    <property type="entry name" value="Non-specific serine/threonine protein kinase"/>
    <property type="match status" value="1"/>
</dbReference>
<dbReference type="Pfam" id="PF00069">
    <property type="entry name" value="Pkinase"/>
    <property type="match status" value="1"/>
</dbReference>
<sequence>MNEVSVIKEGWLHKRGEYIKTWRPRYFLLNSDGSFIGYKERAEAPDQTLPPLNNFSVAECQLMKTERPRPNTFVIRFWASVWLPLRGSKPGPGADCPHSPCPWQTMNDFDYLKLLGKGTFGKVILVREKATGRYYAMKILRKEVIIAKDEVAHTVTESRVLQNTRHPFLTALKYAFQTHDRLCFVMEYANGGELFFHLSRERVFTEERARFYGAEIVSALEYLHSRDVVYRDIKLENLMLDKDGHIKITDFGLCKEGISDGATMKTFCGTPEYLAPEVSGVGGGRNMAVQGLPAPKARLPEPSRSGRQLLGGGPSDAKEVMEHRFFLSINWQDVVQKKLLPPFKPQVTSEVDTRYFDDEFTAQSITITPPDRYDSLGLLELDQRTHFPQFSYSASIRE</sequence>
<dbReference type="EMBL" id="ADFV01060041">
    <property type="status" value="NOT_ANNOTATED_CDS"/>
    <property type="molecule type" value="Genomic_DNA"/>
</dbReference>
<organism evidence="15 16">
    <name type="scientific">Nomascus leucogenys</name>
    <name type="common">Northern white-cheeked gibbon</name>
    <name type="synonym">Hylobates leucogenys</name>
    <dbReference type="NCBI Taxonomy" id="61853"/>
    <lineage>
        <taxon>Eukaryota</taxon>
        <taxon>Metazoa</taxon>
        <taxon>Chordata</taxon>
        <taxon>Craniata</taxon>
        <taxon>Vertebrata</taxon>
        <taxon>Euteleostomi</taxon>
        <taxon>Mammalia</taxon>
        <taxon>Eutheria</taxon>
        <taxon>Euarchontoglires</taxon>
        <taxon>Primates</taxon>
        <taxon>Haplorrhini</taxon>
        <taxon>Catarrhini</taxon>
        <taxon>Hylobatidae</taxon>
        <taxon>Nomascus</taxon>
    </lineage>
</organism>
<evidence type="ECO:0000259" key="13">
    <source>
        <dbReference type="PROSITE" id="PS50011"/>
    </source>
</evidence>
<evidence type="ECO:0000256" key="8">
    <source>
        <dbReference type="ARBA" id="ARBA00022840"/>
    </source>
</evidence>
<dbReference type="GO" id="GO:0008286">
    <property type="term" value="P:insulin receptor signaling pathway"/>
    <property type="evidence" value="ECO:0007669"/>
    <property type="project" value="Ensembl"/>
</dbReference>
<reference evidence="15" key="2">
    <citation type="submission" date="2025-08" db="UniProtKB">
        <authorList>
            <consortium name="Ensembl"/>
        </authorList>
    </citation>
    <scope>IDENTIFICATION</scope>
</reference>
<dbReference type="STRING" id="61853.ENSNLEP00000042041"/>
<evidence type="ECO:0000256" key="6">
    <source>
        <dbReference type="ARBA" id="ARBA00022741"/>
    </source>
</evidence>
<feature type="region of interest" description="Disordered" evidence="11">
    <location>
        <begin position="294"/>
        <end position="314"/>
    </location>
</feature>
<gene>
    <name evidence="15" type="primary">AKT2</name>
</gene>
<dbReference type="EMBL" id="ADFV01060043">
    <property type="status" value="NOT_ANNOTATED_CDS"/>
    <property type="molecule type" value="Genomic_DNA"/>
</dbReference>
<dbReference type="GO" id="GO:0004674">
    <property type="term" value="F:protein serine/threonine kinase activity"/>
    <property type="evidence" value="ECO:0007669"/>
    <property type="project" value="UniProtKB-KW"/>
</dbReference>
<evidence type="ECO:0000256" key="4">
    <source>
        <dbReference type="ARBA" id="ARBA00022553"/>
    </source>
</evidence>
<dbReference type="InterPro" id="IPR011009">
    <property type="entry name" value="Kinase-like_dom_sf"/>
</dbReference>
<dbReference type="Gene3D" id="3.30.200.20">
    <property type="entry name" value="Phosphorylase Kinase, domain 1"/>
    <property type="match status" value="2"/>
</dbReference>
<dbReference type="AlphaFoldDB" id="A0A2I3HF09"/>
<dbReference type="EMBL" id="ADFV01060040">
    <property type="status" value="NOT_ANNOTATED_CDS"/>
    <property type="molecule type" value="Genomic_DNA"/>
</dbReference>
<keyword evidence="3 10" id="KW-0723">Serine/threonine-protein kinase</keyword>
<evidence type="ECO:0000256" key="1">
    <source>
        <dbReference type="ARBA" id="ARBA00006935"/>
    </source>
</evidence>
<dbReference type="SUPFAM" id="SSF50729">
    <property type="entry name" value="PH domain-like"/>
    <property type="match status" value="1"/>
</dbReference>
<evidence type="ECO:0000313" key="16">
    <source>
        <dbReference type="Proteomes" id="UP000001073"/>
    </source>
</evidence>
<evidence type="ECO:0000256" key="2">
    <source>
        <dbReference type="ARBA" id="ARBA00012513"/>
    </source>
</evidence>
<feature type="binding site" evidence="9">
    <location>
        <position position="148"/>
    </location>
    <ligand>
        <name>ATP</name>
        <dbReference type="ChEBI" id="CHEBI:30616"/>
    </ligand>
</feature>
<dbReference type="InterPro" id="IPR001849">
    <property type="entry name" value="PH_domain"/>
</dbReference>
<dbReference type="GO" id="GO:0071486">
    <property type="term" value="P:cellular response to high light intensity"/>
    <property type="evidence" value="ECO:0007669"/>
    <property type="project" value="Ensembl"/>
</dbReference>
<dbReference type="OMA" id="WIRAIQD"/>
<dbReference type="InterPro" id="IPR008271">
    <property type="entry name" value="Ser/Thr_kinase_AS"/>
</dbReference>
<dbReference type="PANTHER" id="PTHR24351">
    <property type="entry name" value="RIBOSOMAL PROTEIN S6 KINASE"/>
    <property type="match status" value="1"/>
</dbReference>
<dbReference type="EMBL" id="ADFV01060042">
    <property type="status" value="NOT_ANNOTATED_CDS"/>
    <property type="molecule type" value="Genomic_DNA"/>
</dbReference>
<dbReference type="InterPro" id="IPR000961">
    <property type="entry name" value="AGC-kinase_C"/>
</dbReference>
<feature type="domain" description="Protein kinase" evidence="13">
    <location>
        <begin position="109"/>
        <end position="387"/>
    </location>
</feature>
<reference evidence="15 16" key="1">
    <citation type="submission" date="2012-10" db="EMBL/GenBank/DDBJ databases">
        <authorList>
            <consortium name="Gibbon Genome Sequencing Consortium"/>
        </authorList>
    </citation>
    <scope>NUCLEOTIDE SEQUENCE [LARGE SCALE GENOMIC DNA]</scope>
</reference>
<evidence type="ECO:0000256" key="11">
    <source>
        <dbReference type="SAM" id="MobiDB-lite"/>
    </source>
</evidence>
<accession>A0A2I3HF09</accession>
<evidence type="ECO:0000313" key="15">
    <source>
        <dbReference type="Ensembl" id="ENSNLEP00000042041.1"/>
    </source>
</evidence>
<evidence type="ECO:0000256" key="3">
    <source>
        <dbReference type="ARBA" id="ARBA00022527"/>
    </source>
</evidence>
<keyword evidence="7" id="KW-0418">Kinase</keyword>
<comment type="similarity">
    <text evidence="1">Belongs to the protein kinase superfamily. AGC Ser/Thr protein kinase family. RAC subfamily.</text>
</comment>
<dbReference type="CDD" id="cd01241">
    <property type="entry name" value="PH_PKB"/>
    <property type="match status" value="1"/>
</dbReference>
<dbReference type="EMBL" id="ADFV01060044">
    <property type="status" value="NOT_ANNOTATED_CDS"/>
    <property type="molecule type" value="Genomic_DNA"/>
</dbReference>
<evidence type="ECO:0000256" key="5">
    <source>
        <dbReference type="ARBA" id="ARBA00022679"/>
    </source>
</evidence>
<dbReference type="GO" id="GO:0097473">
    <property type="term" value="P:retinal rod cell apoptotic process"/>
    <property type="evidence" value="ECO:0007669"/>
    <property type="project" value="Ensembl"/>
</dbReference>
<keyword evidence="4" id="KW-0597">Phosphoprotein</keyword>
<dbReference type="InterPro" id="IPR039026">
    <property type="entry name" value="PH_PKB"/>
</dbReference>
<dbReference type="Gene3D" id="2.30.29.30">
    <property type="entry name" value="Pleckstrin-homology domain (PH domain)/Phosphotyrosine-binding domain (PTB)"/>
    <property type="match status" value="1"/>
</dbReference>
<dbReference type="InterPro" id="IPR000719">
    <property type="entry name" value="Prot_kinase_dom"/>
</dbReference>
<dbReference type="FunFam" id="3.30.200.20:FF:000838">
    <property type="entry name" value="Non-specific serine/threonine protein kinase"/>
    <property type="match status" value="1"/>
</dbReference>
<keyword evidence="5" id="KW-0808">Transferase</keyword>
<evidence type="ECO:0000256" key="9">
    <source>
        <dbReference type="PROSITE-ProRule" id="PRU10141"/>
    </source>
</evidence>
<dbReference type="GO" id="GO:1903898">
    <property type="term" value="P:negative regulation of PERK-mediated unfolded protein response"/>
    <property type="evidence" value="ECO:0007669"/>
    <property type="project" value="Ensembl"/>
</dbReference>
<dbReference type="GO" id="GO:0032287">
    <property type="term" value="P:peripheral nervous system myelin maintenance"/>
    <property type="evidence" value="ECO:0007669"/>
    <property type="project" value="Ensembl"/>
</dbReference>
<dbReference type="GeneTree" id="ENSGT00940000157189"/>
<dbReference type="Pfam" id="PF00169">
    <property type="entry name" value="PH"/>
    <property type="match status" value="1"/>
</dbReference>
<dbReference type="InParanoid" id="A0A2I3HF09"/>
<dbReference type="InterPro" id="IPR017892">
    <property type="entry name" value="Pkinase_C"/>
</dbReference>